<proteinExistence type="predicted"/>
<reference evidence="2" key="1">
    <citation type="journal article" date="2019" name="Environ. Microbiol.">
        <title>Fungal ecological strategies reflected in gene transcription - a case study of two litter decomposers.</title>
        <authorList>
            <person name="Barbi F."/>
            <person name="Kohler A."/>
            <person name="Barry K."/>
            <person name="Baskaran P."/>
            <person name="Daum C."/>
            <person name="Fauchery L."/>
            <person name="Ihrmark K."/>
            <person name="Kuo A."/>
            <person name="LaButti K."/>
            <person name="Lipzen A."/>
            <person name="Morin E."/>
            <person name="Grigoriev I.V."/>
            <person name="Henrissat B."/>
            <person name="Lindahl B."/>
            <person name="Martin F."/>
        </authorList>
    </citation>
    <scope>NUCLEOTIDE SEQUENCE</scope>
    <source>
        <strain evidence="2">JB14</strain>
    </source>
</reference>
<organism evidence="2 3">
    <name type="scientific">Gymnopus androsaceus JB14</name>
    <dbReference type="NCBI Taxonomy" id="1447944"/>
    <lineage>
        <taxon>Eukaryota</taxon>
        <taxon>Fungi</taxon>
        <taxon>Dikarya</taxon>
        <taxon>Basidiomycota</taxon>
        <taxon>Agaricomycotina</taxon>
        <taxon>Agaricomycetes</taxon>
        <taxon>Agaricomycetidae</taxon>
        <taxon>Agaricales</taxon>
        <taxon>Marasmiineae</taxon>
        <taxon>Omphalotaceae</taxon>
        <taxon>Gymnopus</taxon>
    </lineage>
</organism>
<evidence type="ECO:0000313" key="3">
    <source>
        <dbReference type="Proteomes" id="UP000799118"/>
    </source>
</evidence>
<gene>
    <name evidence="2" type="ORF">BT96DRAFT_787875</name>
</gene>
<dbReference type="OrthoDB" id="2505969at2759"/>
<dbReference type="AlphaFoldDB" id="A0A6A4HBK6"/>
<evidence type="ECO:0008006" key="4">
    <source>
        <dbReference type="Google" id="ProtNLM"/>
    </source>
</evidence>
<evidence type="ECO:0000313" key="2">
    <source>
        <dbReference type="EMBL" id="KAE9395672.1"/>
    </source>
</evidence>
<keyword evidence="3" id="KW-1185">Reference proteome</keyword>
<name>A0A6A4HBK6_9AGAR</name>
<feature type="non-terminal residue" evidence="2">
    <location>
        <position position="1"/>
    </location>
</feature>
<feature type="signal peptide" evidence="1">
    <location>
        <begin position="1"/>
        <end position="27"/>
    </location>
</feature>
<evidence type="ECO:0000256" key="1">
    <source>
        <dbReference type="SAM" id="SignalP"/>
    </source>
</evidence>
<dbReference type="InterPro" id="IPR040521">
    <property type="entry name" value="KDZ"/>
</dbReference>
<dbReference type="PANTHER" id="PTHR33096:SF1">
    <property type="entry name" value="CXC1-LIKE CYSTEINE CLUSTER ASSOCIATED WITH KDZ TRANSPOSASES DOMAIN-CONTAINING PROTEIN"/>
    <property type="match status" value="1"/>
</dbReference>
<dbReference type="Proteomes" id="UP000799118">
    <property type="component" value="Unassembled WGS sequence"/>
</dbReference>
<accession>A0A6A4HBK6</accession>
<dbReference type="EMBL" id="ML769527">
    <property type="protein sequence ID" value="KAE9395672.1"/>
    <property type="molecule type" value="Genomic_DNA"/>
</dbReference>
<dbReference type="Pfam" id="PF18758">
    <property type="entry name" value="KDZ"/>
    <property type="match status" value="1"/>
</dbReference>
<keyword evidence="1" id="KW-0732">Signal</keyword>
<feature type="chain" id="PRO_5025690356" description="Fungal-type protein kinase domain-containing protein" evidence="1">
    <location>
        <begin position="28"/>
        <end position="171"/>
    </location>
</feature>
<dbReference type="PANTHER" id="PTHR33096">
    <property type="entry name" value="CXC2 DOMAIN-CONTAINING PROTEIN"/>
    <property type="match status" value="1"/>
</dbReference>
<feature type="non-terminal residue" evidence="2">
    <location>
        <position position="171"/>
    </location>
</feature>
<protein>
    <recommendedName>
        <fullName evidence="4">Fungal-type protein kinase domain-containing protein</fullName>
    </recommendedName>
</protein>
<sequence length="171" mass="19645">TARLVGRFLEYGWFVLLCRHMMVLVACDMIRSGEKSKYPLSVMNHYMAAEVEERKTTGEGRPKGKFAVAYDIHCKTSKTVKRSPLFALALWCNYLPVIGTMHGFSHERACQLLFLMLYIVCTGLEDGEGCKRLFSITDSLAGITRHQSVFHRRQSISEFLYYHDSLETYSK</sequence>